<dbReference type="EMBL" id="AGXN01000003">
    <property type="protein sequence ID" value="EIZ00079.1"/>
    <property type="molecule type" value="Genomic_DNA"/>
</dbReference>
<comment type="caution">
    <text evidence="2">The sequence shown here is derived from an EMBL/GenBank/DDBJ whole genome shotgun (WGS) entry which is preliminary data.</text>
</comment>
<sequence>MKRANPRQRKYACFQSDGTCSAGWQQAFFPVCPAVCGRLFHSWGRLTHSAFTFRFRQKEQRKKKNHLKPRKSTSWHRRKKKEAQHHQSKHRLGVRLCLFLRLCGSRHTFAQTRFGQWCSDGQNRFYGKIL</sequence>
<protein>
    <submittedName>
        <fullName evidence="2">Uncharacterized protein</fullName>
    </submittedName>
</protein>
<feature type="region of interest" description="Disordered" evidence="1">
    <location>
        <begin position="58"/>
        <end position="88"/>
    </location>
</feature>
<organism evidence="2 3">
    <name type="scientific">Bacteroides fragilis CL07T12C05</name>
    <dbReference type="NCBI Taxonomy" id="997883"/>
    <lineage>
        <taxon>Bacteria</taxon>
        <taxon>Pseudomonadati</taxon>
        <taxon>Bacteroidota</taxon>
        <taxon>Bacteroidia</taxon>
        <taxon>Bacteroidales</taxon>
        <taxon>Bacteroidaceae</taxon>
        <taxon>Bacteroides</taxon>
    </lineage>
</organism>
<dbReference type="Proteomes" id="UP000003879">
    <property type="component" value="Unassembled WGS sequence"/>
</dbReference>
<evidence type="ECO:0000256" key="1">
    <source>
        <dbReference type="SAM" id="MobiDB-lite"/>
    </source>
</evidence>
<name>A0A0E2B754_BACFG</name>
<evidence type="ECO:0000313" key="3">
    <source>
        <dbReference type="Proteomes" id="UP000003879"/>
    </source>
</evidence>
<dbReference type="AlphaFoldDB" id="A0A0E2B754"/>
<proteinExistence type="predicted"/>
<reference evidence="2 3" key="1">
    <citation type="submission" date="2012-02" db="EMBL/GenBank/DDBJ databases">
        <title>The Genome Sequence of Bacteroides fragilis CL07T12C05.</title>
        <authorList>
            <consortium name="The Broad Institute Genome Sequencing Platform"/>
            <person name="Earl A."/>
            <person name="Ward D."/>
            <person name="Feldgarden M."/>
            <person name="Gevers D."/>
            <person name="Zitomersky N.L."/>
            <person name="Coyne M.J."/>
            <person name="Comstock L.E."/>
            <person name="Young S.K."/>
            <person name="Zeng Q."/>
            <person name="Gargeya S."/>
            <person name="Fitzgerald M."/>
            <person name="Haas B."/>
            <person name="Abouelleil A."/>
            <person name="Alvarado L."/>
            <person name="Arachchi H.M."/>
            <person name="Berlin A."/>
            <person name="Chapman S.B."/>
            <person name="Gearin G."/>
            <person name="Goldberg J."/>
            <person name="Griggs A."/>
            <person name="Gujja S."/>
            <person name="Hansen M."/>
            <person name="Heiman D."/>
            <person name="Howarth C."/>
            <person name="Larimer J."/>
            <person name="Lui A."/>
            <person name="MacDonald P.J.P."/>
            <person name="McCowen C."/>
            <person name="Montmayeur A."/>
            <person name="Murphy C."/>
            <person name="Neiman D."/>
            <person name="Pearson M."/>
            <person name="Priest M."/>
            <person name="Roberts A."/>
            <person name="Saif S."/>
            <person name="Shea T."/>
            <person name="Sisk P."/>
            <person name="Stolte C."/>
            <person name="Sykes S."/>
            <person name="Wortman J."/>
            <person name="Nusbaum C."/>
            <person name="Birren B."/>
        </authorList>
    </citation>
    <scope>NUCLEOTIDE SEQUENCE [LARGE SCALE GENOMIC DNA]</scope>
    <source>
        <strain evidence="2 3">CL07T12C05</strain>
    </source>
</reference>
<feature type="compositionally biased region" description="Basic residues" evidence="1">
    <location>
        <begin position="59"/>
        <end position="88"/>
    </location>
</feature>
<dbReference type="HOGENOM" id="CLU_159136_0_0_10"/>
<evidence type="ECO:0000313" key="2">
    <source>
        <dbReference type="EMBL" id="EIZ00079.1"/>
    </source>
</evidence>
<accession>A0A0E2B754</accession>
<gene>
    <name evidence="2" type="ORF">HMPREF1056_00227</name>
</gene>